<organism evidence="5 6">
    <name type="scientific">Thelephora terrestris</name>
    <dbReference type="NCBI Taxonomy" id="56493"/>
    <lineage>
        <taxon>Eukaryota</taxon>
        <taxon>Fungi</taxon>
        <taxon>Dikarya</taxon>
        <taxon>Basidiomycota</taxon>
        <taxon>Agaricomycotina</taxon>
        <taxon>Agaricomycetes</taxon>
        <taxon>Thelephorales</taxon>
        <taxon>Thelephoraceae</taxon>
        <taxon>Thelephora</taxon>
    </lineage>
</organism>
<evidence type="ECO:0000313" key="6">
    <source>
        <dbReference type="Proteomes" id="UP000736335"/>
    </source>
</evidence>
<dbReference type="PANTHER" id="PTHR31005">
    <property type="entry name" value="DUF4139 DOMAIN-CONTAINING PROTEIN"/>
    <property type="match status" value="1"/>
</dbReference>
<proteinExistence type="predicted"/>
<evidence type="ECO:0000259" key="4">
    <source>
        <dbReference type="Pfam" id="PF13600"/>
    </source>
</evidence>
<evidence type="ECO:0000313" key="5">
    <source>
        <dbReference type="EMBL" id="KAF9783003.1"/>
    </source>
</evidence>
<gene>
    <name evidence="5" type="ORF">BJ322DRAFT_1110880</name>
</gene>
<sequence length="594" mass="65470">MVASQETTKWSFKGSNLPIDTVTVYCPYGAQIIRKLDLDLEAGYNEIEVTNLSDDIDHESFRVSGLGSARLLVATCSLDSYPEIPISDPVRLLRSQFRTLEDEKDALEKELDILNGFGKNMVNLQNLTPENATSFSDTLFKKTLSNLAAIREIDEKITVLGQQISRLDDARVGTADGKATVTIVADEAGPAQLRFMYRVNRDAKWSPLYDLYAYSQDGKPSTSVSLDYRVNLVQCTGENWNDAKLVLSTSDTNILNAGIPESVTLVVEPKPKPPPPPPPPPKPPLRLGGAREMRRGPPLLNLLAKKKQKENLDFDNDEEELIDYGDEFQYSDLLTGAGAAVLPEMSEDGAVISKSPMAVNYTVANLTTIPSDDESHKVLVATIPLGATISHITTPRRSPLAYLQCSVKNTSEYFLLPGILNIFLDDSYVSETKIPGIGTGDAFRCTLGVDTSIQVLNSLTETSTTSAPSSFAEQYTTTTYISTTTLRNRHTGDYPVNIVERSSIPVASDDDPRIKVFLKRPEGLATAEDGVEVDLGRTDWFKVKWGSDLEETRNGKKEGKFIWYGTISPGEEVVLVSEWDVRAPVDAEWRIKSQ</sequence>
<dbReference type="NCBIfam" id="TIGR02231">
    <property type="entry name" value="mucoidy inhibitor MuiA family protein"/>
    <property type="match status" value="1"/>
</dbReference>
<dbReference type="InterPro" id="IPR037291">
    <property type="entry name" value="DUF4139"/>
</dbReference>
<feature type="domain" description="DUF4139" evidence="3">
    <location>
        <begin position="199"/>
        <end position="584"/>
    </location>
</feature>
<evidence type="ECO:0008006" key="7">
    <source>
        <dbReference type="Google" id="ProtNLM"/>
    </source>
</evidence>
<dbReference type="InterPro" id="IPR025554">
    <property type="entry name" value="DUF4140"/>
</dbReference>
<feature type="coiled-coil region" evidence="1">
    <location>
        <begin position="90"/>
        <end position="117"/>
    </location>
</feature>
<dbReference type="OrthoDB" id="10068793at2759"/>
<feature type="region of interest" description="Disordered" evidence="2">
    <location>
        <begin position="266"/>
        <end position="292"/>
    </location>
</feature>
<dbReference type="Proteomes" id="UP000736335">
    <property type="component" value="Unassembled WGS sequence"/>
</dbReference>
<accession>A0A9P6L5E0</accession>
<reference evidence="5" key="1">
    <citation type="journal article" date="2020" name="Nat. Commun.">
        <title>Large-scale genome sequencing of mycorrhizal fungi provides insights into the early evolution of symbiotic traits.</title>
        <authorList>
            <person name="Miyauchi S."/>
            <person name="Kiss E."/>
            <person name="Kuo A."/>
            <person name="Drula E."/>
            <person name="Kohler A."/>
            <person name="Sanchez-Garcia M."/>
            <person name="Morin E."/>
            <person name="Andreopoulos B."/>
            <person name="Barry K.W."/>
            <person name="Bonito G."/>
            <person name="Buee M."/>
            <person name="Carver A."/>
            <person name="Chen C."/>
            <person name="Cichocki N."/>
            <person name="Clum A."/>
            <person name="Culley D."/>
            <person name="Crous P.W."/>
            <person name="Fauchery L."/>
            <person name="Girlanda M."/>
            <person name="Hayes R.D."/>
            <person name="Keri Z."/>
            <person name="LaButti K."/>
            <person name="Lipzen A."/>
            <person name="Lombard V."/>
            <person name="Magnuson J."/>
            <person name="Maillard F."/>
            <person name="Murat C."/>
            <person name="Nolan M."/>
            <person name="Ohm R.A."/>
            <person name="Pangilinan J."/>
            <person name="Pereira M.F."/>
            <person name="Perotto S."/>
            <person name="Peter M."/>
            <person name="Pfister S."/>
            <person name="Riley R."/>
            <person name="Sitrit Y."/>
            <person name="Stielow J.B."/>
            <person name="Szollosi G."/>
            <person name="Zifcakova L."/>
            <person name="Stursova M."/>
            <person name="Spatafora J.W."/>
            <person name="Tedersoo L."/>
            <person name="Vaario L.M."/>
            <person name="Yamada A."/>
            <person name="Yan M."/>
            <person name="Wang P."/>
            <person name="Xu J."/>
            <person name="Bruns T."/>
            <person name="Baldrian P."/>
            <person name="Vilgalys R."/>
            <person name="Dunand C."/>
            <person name="Henrissat B."/>
            <person name="Grigoriev I.V."/>
            <person name="Hibbett D."/>
            <person name="Nagy L.G."/>
            <person name="Martin F.M."/>
        </authorList>
    </citation>
    <scope>NUCLEOTIDE SEQUENCE</scope>
    <source>
        <strain evidence="5">UH-Tt-Lm1</strain>
    </source>
</reference>
<evidence type="ECO:0000256" key="1">
    <source>
        <dbReference type="SAM" id="Coils"/>
    </source>
</evidence>
<keyword evidence="6" id="KW-1185">Reference proteome</keyword>
<dbReference type="Pfam" id="PF13598">
    <property type="entry name" value="DUF4139"/>
    <property type="match status" value="1"/>
</dbReference>
<feature type="compositionally biased region" description="Pro residues" evidence="2">
    <location>
        <begin position="272"/>
        <end position="284"/>
    </location>
</feature>
<evidence type="ECO:0000259" key="3">
    <source>
        <dbReference type="Pfam" id="PF13598"/>
    </source>
</evidence>
<evidence type="ECO:0000256" key="2">
    <source>
        <dbReference type="SAM" id="MobiDB-lite"/>
    </source>
</evidence>
<feature type="domain" description="DUF4140" evidence="4">
    <location>
        <begin position="22"/>
        <end position="115"/>
    </location>
</feature>
<dbReference type="InterPro" id="IPR011935">
    <property type="entry name" value="CHP02231"/>
</dbReference>
<dbReference type="EMBL" id="WIUZ02000011">
    <property type="protein sequence ID" value="KAF9783003.1"/>
    <property type="molecule type" value="Genomic_DNA"/>
</dbReference>
<name>A0A9P6L5E0_9AGAM</name>
<dbReference type="AlphaFoldDB" id="A0A9P6L5E0"/>
<keyword evidence="1" id="KW-0175">Coiled coil</keyword>
<protein>
    <recommendedName>
        <fullName evidence="7">Protein F37C4.5</fullName>
    </recommendedName>
</protein>
<reference evidence="5" key="2">
    <citation type="submission" date="2020-11" db="EMBL/GenBank/DDBJ databases">
        <authorList>
            <consortium name="DOE Joint Genome Institute"/>
            <person name="Kuo A."/>
            <person name="Miyauchi S."/>
            <person name="Kiss E."/>
            <person name="Drula E."/>
            <person name="Kohler A."/>
            <person name="Sanchez-Garcia M."/>
            <person name="Andreopoulos B."/>
            <person name="Barry K.W."/>
            <person name="Bonito G."/>
            <person name="Buee M."/>
            <person name="Carver A."/>
            <person name="Chen C."/>
            <person name="Cichocki N."/>
            <person name="Clum A."/>
            <person name="Culley D."/>
            <person name="Crous P.W."/>
            <person name="Fauchery L."/>
            <person name="Girlanda M."/>
            <person name="Hayes R."/>
            <person name="Keri Z."/>
            <person name="Labutti K."/>
            <person name="Lipzen A."/>
            <person name="Lombard V."/>
            <person name="Magnuson J."/>
            <person name="Maillard F."/>
            <person name="Morin E."/>
            <person name="Murat C."/>
            <person name="Nolan M."/>
            <person name="Ohm R."/>
            <person name="Pangilinan J."/>
            <person name="Pereira M."/>
            <person name="Perotto S."/>
            <person name="Peter M."/>
            <person name="Riley R."/>
            <person name="Sitrit Y."/>
            <person name="Stielow B."/>
            <person name="Szollosi G."/>
            <person name="Zifcakova L."/>
            <person name="Stursova M."/>
            <person name="Spatafora J.W."/>
            <person name="Tedersoo L."/>
            <person name="Vaario L.-M."/>
            <person name="Yamada A."/>
            <person name="Yan M."/>
            <person name="Wang P."/>
            <person name="Xu J."/>
            <person name="Bruns T."/>
            <person name="Baldrian P."/>
            <person name="Vilgalys R."/>
            <person name="Henrissat B."/>
            <person name="Grigoriev I.V."/>
            <person name="Hibbett D."/>
            <person name="Nagy L.G."/>
            <person name="Martin F.M."/>
        </authorList>
    </citation>
    <scope>NUCLEOTIDE SEQUENCE</scope>
    <source>
        <strain evidence="5">UH-Tt-Lm1</strain>
    </source>
</reference>
<comment type="caution">
    <text evidence="5">The sequence shown here is derived from an EMBL/GenBank/DDBJ whole genome shotgun (WGS) entry which is preliminary data.</text>
</comment>
<dbReference type="PANTHER" id="PTHR31005:SF8">
    <property type="entry name" value="DUF4139 DOMAIN-CONTAINING PROTEIN"/>
    <property type="match status" value="1"/>
</dbReference>
<dbReference type="Pfam" id="PF13600">
    <property type="entry name" value="DUF4140"/>
    <property type="match status" value="1"/>
</dbReference>